<keyword evidence="2" id="KW-0489">Methyltransferase</keyword>
<dbReference type="CDD" id="cd02440">
    <property type="entry name" value="AdoMet_MTases"/>
    <property type="match status" value="1"/>
</dbReference>
<gene>
    <name evidence="2" type="ORF">J8C05_13675</name>
</gene>
<keyword evidence="2" id="KW-0808">Transferase</keyword>
<dbReference type="SUPFAM" id="SSF53335">
    <property type="entry name" value="S-adenosyl-L-methionine-dependent methyltransferases"/>
    <property type="match status" value="1"/>
</dbReference>
<protein>
    <submittedName>
        <fullName evidence="2">Class I SAM-dependent methyltransferase</fullName>
    </submittedName>
</protein>
<dbReference type="EMBL" id="CP072643">
    <property type="protein sequence ID" value="QUV95073.1"/>
    <property type="molecule type" value="Genomic_DNA"/>
</dbReference>
<dbReference type="PANTHER" id="PTHR43591:SF24">
    <property type="entry name" value="2-METHOXY-6-POLYPRENYL-1,4-BENZOQUINOL METHYLASE, MITOCHONDRIAL"/>
    <property type="match status" value="1"/>
</dbReference>
<dbReference type="InterPro" id="IPR029063">
    <property type="entry name" value="SAM-dependent_MTases_sf"/>
</dbReference>
<proteinExistence type="predicted"/>
<feature type="domain" description="Methyltransferase" evidence="1">
    <location>
        <begin position="59"/>
        <end position="155"/>
    </location>
</feature>
<dbReference type="Gene3D" id="3.40.50.150">
    <property type="entry name" value="Vaccinia Virus protein VP39"/>
    <property type="match status" value="1"/>
</dbReference>
<organism evidence="2 3">
    <name type="scientific">Chloracidobacterium sp. N</name>
    <dbReference type="NCBI Taxonomy" id="2821540"/>
    <lineage>
        <taxon>Bacteria</taxon>
        <taxon>Pseudomonadati</taxon>
        <taxon>Acidobacteriota</taxon>
        <taxon>Terriglobia</taxon>
        <taxon>Terriglobales</taxon>
        <taxon>Acidobacteriaceae</taxon>
        <taxon>Chloracidobacterium</taxon>
        <taxon>Chloracidobacterium aggregatum</taxon>
    </lineage>
</organism>
<dbReference type="GO" id="GO:0008168">
    <property type="term" value="F:methyltransferase activity"/>
    <property type="evidence" value="ECO:0007669"/>
    <property type="project" value="UniProtKB-KW"/>
</dbReference>
<dbReference type="Proteomes" id="UP000677668">
    <property type="component" value="Chromosome 2"/>
</dbReference>
<evidence type="ECO:0000313" key="2">
    <source>
        <dbReference type="EMBL" id="QUV95073.1"/>
    </source>
</evidence>
<dbReference type="RefSeq" id="WP_211423314.1">
    <property type="nucleotide sequence ID" value="NZ_CP072643.1"/>
</dbReference>
<reference evidence="2 3" key="1">
    <citation type="submission" date="2021-03" db="EMBL/GenBank/DDBJ databases">
        <title>Genomic and phenotypic characterization of Chloracidobacterium isolates provides evidence for multiple species.</title>
        <authorList>
            <person name="Saini M.K."/>
            <person name="Costas A.M.G."/>
            <person name="Tank M."/>
            <person name="Bryant D.A."/>
        </authorList>
    </citation>
    <scope>NUCLEOTIDE SEQUENCE [LARGE SCALE GENOMIC DNA]</scope>
    <source>
        <strain evidence="2 3">N</strain>
    </source>
</reference>
<evidence type="ECO:0000259" key="1">
    <source>
        <dbReference type="Pfam" id="PF13649"/>
    </source>
</evidence>
<keyword evidence="3" id="KW-1185">Reference proteome</keyword>
<evidence type="ECO:0000313" key="3">
    <source>
        <dbReference type="Proteomes" id="UP000677668"/>
    </source>
</evidence>
<sequence length="236" mass="25867">MPTDFPERRATLPTPEFRPALAFTALTPWFDVVARVAVRDDFLKRHLSGLLPLAPGQSVLDVGCGTGTLLLRLHERQPEARLFGVDADLGALALAEQKGRQQRVNWSLLAASATRLPFPDGCFDAVVTSLVFHHLTTPQKEQALGEIRRVLRPEGRLLLADYDAPRTWLERLAFLPVRLFDGFDATEAHVQGALPGLLQAAGLTAVEVCAEIPTAFGYITAWQARSPAQEAQLRTA</sequence>
<dbReference type="InterPro" id="IPR041698">
    <property type="entry name" value="Methyltransf_25"/>
</dbReference>
<dbReference type="PANTHER" id="PTHR43591">
    <property type="entry name" value="METHYLTRANSFERASE"/>
    <property type="match status" value="1"/>
</dbReference>
<accession>A0ABX8B3N1</accession>
<dbReference type="GO" id="GO:0032259">
    <property type="term" value="P:methylation"/>
    <property type="evidence" value="ECO:0007669"/>
    <property type="project" value="UniProtKB-KW"/>
</dbReference>
<dbReference type="Pfam" id="PF13649">
    <property type="entry name" value="Methyltransf_25"/>
    <property type="match status" value="1"/>
</dbReference>
<name>A0ABX8B3N1_9BACT</name>